<protein>
    <submittedName>
        <fullName evidence="1">Uncharacterized protein</fullName>
    </submittedName>
</protein>
<evidence type="ECO:0000313" key="2">
    <source>
        <dbReference type="Proteomes" id="UP001596550"/>
    </source>
</evidence>
<dbReference type="EMBL" id="JBHTCR010000021">
    <property type="protein sequence ID" value="MFC7348992.1"/>
    <property type="molecule type" value="Genomic_DNA"/>
</dbReference>
<comment type="caution">
    <text evidence="1">The sequence shown here is derived from an EMBL/GenBank/DDBJ whole genome shotgun (WGS) entry which is preliminary data.</text>
</comment>
<organism evidence="1 2">
    <name type="scientific">Chryseobacterium zhengzhouense</name>
    <dbReference type="NCBI Taxonomy" id="1636086"/>
    <lineage>
        <taxon>Bacteria</taxon>
        <taxon>Pseudomonadati</taxon>
        <taxon>Bacteroidota</taxon>
        <taxon>Flavobacteriia</taxon>
        <taxon>Flavobacteriales</taxon>
        <taxon>Weeksellaceae</taxon>
        <taxon>Chryseobacterium group</taxon>
        <taxon>Chryseobacterium</taxon>
    </lineage>
</organism>
<evidence type="ECO:0000313" key="1">
    <source>
        <dbReference type="EMBL" id="MFC7348992.1"/>
    </source>
</evidence>
<keyword evidence="2" id="KW-1185">Reference proteome</keyword>
<name>A0ABW2M634_9FLAO</name>
<reference evidence="2" key="1">
    <citation type="journal article" date="2019" name="Int. J. Syst. Evol. Microbiol.">
        <title>The Global Catalogue of Microorganisms (GCM) 10K type strain sequencing project: providing services to taxonomists for standard genome sequencing and annotation.</title>
        <authorList>
            <consortium name="The Broad Institute Genomics Platform"/>
            <consortium name="The Broad Institute Genome Sequencing Center for Infectious Disease"/>
            <person name="Wu L."/>
            <person name="Ma J."/>
        </authorList>
    </citation>
    <scope>NUCLEOTIDE SEQUENCE [LARGE SCALE GENOMIC DNA]</scope>
    <source>
        <strain evidence="2">CCUG 54781</strain>
    </source>
</reference>
<accession>A0ABW2M634</accession>
<sequence length="184" mass="22430">MKEEHCPFTETFIPAERQDCDKDDEDEKCYPIRTMVHCSGSGKYYSKYKIIKVLKGKYDKDTIEFFSMYCSEFSYHYPLNEKYVVLGVIKDHNNESWQNYISRIYLKKNKWILPYKKDYPFIHSKSVSLQKLSRSQRVKIKMDEEFFFQNNFYSSVFPEPQYKRRKKYAHTIYGFILDNHQNKF</sequence>
<dbReference type="Proteomes" id="UP001596550">
    <property type="component" value="Unassembled WGS sequence"/>
</dbReference>
<dbReference type="RefSeq" id="WP_378183775.1">
    <property type="nucleotide sequence ID" value="NZ_JBHTCR010000021.1"/>
</dbReference>
<proteinExistence type="predicted"/>
<gene>
    <name evidence="1" type="ORF">ACFQO9_19920</name>
</gene>